<evidence type="ECO:0000313" key="1">
    <source>
        <dbReference type="EMBL" id="EXY91466.1"/>
    </source>
</evidence>
<protein>
    <submittedName>
        <fullName evidence="1">Uncharacterized protein</fullName>
    </submittedName>
</protein>
<gene>
    <name evidence="1" type="ORF">M125_1823</name>
</gene>
<dbReference type="PATRIC" id="fig|1339316.3.peg.1762"/>
<comment type="caution">
    <text evidence="1">The sequence shown here is derived from an EMBL/GenBank/DDBJ whole genome shotgun (WGS) entry which is preliminary data.</text>
</comment>
<sequence length="56" mass="6699">MSHSYNSLYNYLCLLYSQPTYEDKKDKQKIFRLYNDLFSEQKEYPNAYPCAIMGDG</sequence>
<organism evidence="1 2">
    <name type="scientific">Bacteroides fragilis str. 3998T(B)3</name>
    <dbReference type="NCBI Taxonomy" id="1339316"/>
    <lineage>
        <taxon>Bacteria</taxon>
        <taxon>Pseudomonadati</taxon>
        <taxon>Bacteroidota</taxon>
        <taxon>Bacteroidia</taxon>
        <taxon>Bacteroidales</taxon>
        <taxon>Bacteroidaceae</taxon>
        <taxon>Bacteroides</taxon>
    </lineage>
</organism>
<name>A0A015V7Z0_BACFG</name>
<reference evidence="1 2" key="1">
    <citation type="submission" date="2014-02" db="EMBL/GenBank/DDBJ databases">
        <authorList>
            <person name="Sears C."/>
            <person name="Carroll K."/>
            <person name="Sack B.R."/>
            <person name="Qadri F."/>
            <person name="Myers L.L."/>
            <person name="Chung G.-T."/>
            <person name="Escheverria P."/>
            <person name="Fraser C.M."/>
            <person name="Sadzewicz L."/>
            <person name="Shefchek K.A."/>
            <person name="Tallon L."/>
            <person name="Das S.P."/>
            <person name="Daugherty S."/>
            <person name="Mongodin E.F."/>
        </authorList>
    </citation>
    <scope>NUCLEOTIDE SEQUENCE [LARGE SCALE GENOMIC DNA]</scope>
    <source>
        <strain evidence="2">3998T(B)3</strain>
    </source>
</reference>
<dbReference type="AlphaFoldDB" id="A0A015V7Z0"/>
<evidence type="ECO:0000313" key="2">
    <source>
        <dbReference type="Proteomes" id="UP000020773"/>
    </source>
</evidence>
<accession>A0A015V7Z0</accession>
<proteinExistence type="predicted"/>
<dbReference type="EMBL" id="JGDB01000049">
    <property type="protein sequence ID" value="EXY91466.1"/>
    <property type="molecule type" value="Genomic_DNA"/>
</dbReference>
<dbReference type="Proteomes" id="UP000020773">
    <property type="component" value="Unassembled WGS sequence"/>
</dbReference>